<feature type="region of interest" description="Disordered" evidence="1">
    <location>
        <begin position="170"/>
        <end position="208"/>
    </location>
</feature>
<proteinExistence type="predicted"/>
<protein>
    <submittedName>
        <fullName evidence="2">Uncharacterized protein LOC123617415</fullName>
    </submittedName>
</protein>
<accession>A0A9W3HJF5</accession>
<name>A0A9W3HJF5_CAMBA</name>
<evidence type="ECO:0000256" key="1">
    <source>
        <dbReference type="SAM" id="MobiDB-lite"/>
    </source>
</evidence>
<feature type="compositionally biased region" description="Low complexity" evidence="1">
    <location>
        <begin position="95"/>
        <end position="107"/>
    </location>
</feature>
<feature type="compositionally biased region" description="Low complexity" evidence="1">
    <location>
        <begin position="45"/>
        <end position="54"/>
    </location>
</feature>
<dbReference type="RefSeq" id="XP_045374005.1">
    <property type="nucleotide sequence ID" value="XM_045518049.1"/>
</dbReference>
<evidence type="ECO:0000313" key="2">
    <source>
        <dbReference type="RefSeq" id="XP_045374005.1"/>
    </source>
</evidence>
<feature type="region of interest" description="Disordered" evidence="1">
    <location>
        <begin position="29"/>
        <end position="63"/>
    </location>
</feature>
<sequence length="208" mass="22891">MEFGWSNQNTLQFAFSPLTAPHHTPQLRSSLLGHLRPDPSLFPLGAPSPAPRGRSPARRGRWERRGRGVVPVSFLRTSAPPVGTRRAPVPESPGELRAALGGSLRGLAPGGGGGSRPRRSSRESIPPFALYLEVPADARFFFSETPSSRVPTAVPFSPCVARDQNWRRSWLRGERNTVPGKPAPSLPRLESPELRRMLPRSNRSRTRD</sequence>
<dbReference type="AlphaFoldDB" id="A0A9W3HJF5"/>
<reference evidence="2" key="1">
    <citation type="submission" date="2025-08" db="UniProtKB">
        <authorList>
            <consortium name="RefSeq"/>
        </authorList>
    </citation>
    <scope>IDENTIFICATION</scope>
    <source>
        <tissue evidence="2">Blood</tissue>
    </source>
</reference>
<gene>
    <name evidence="2" type="primary">LOC123617415</name>
</gene>
<feature type="region of interest" description="Disordered" evidence="1">
    <location>
        <begin position="76"/>
        <end position="122"/>
    </location>
</feature>
<organism evidence="2">
    <name type="scientific">Camelus bactrianus</name>
    <name type="common">Bactrian camel</name>
    <dbReference type="NCBI Taxonomy" id="9837"/>
    <lineage>
        <taxon>Eukaryota</taxon>
        <taxon>Metazoa</taxon>
        <taxon>Chordata</taxon>
        <taxon>Craniata</taxon>
        <taxon>Vertebrata</taxon>
        <taxon>Euteleostomi</taxon>
        <taxon>Mammalia</taxon>
        <taxon>Eutheria</taxon>
        <taxon>Laurasiatheria</taxon>
        <taxon>Artiodactyla</taxon>
        <taxon>Tylopoda</taxon>
        <taxon>Camelidae</taxon>
        <taxon>Camelus</taxon>
    </lineage>
</organism>